<dbReference type="EMBL" id="LGSS01000006">
    <property type="protein sequence ID" value="KNF08618.1"/>
    <property type="molecule type" value="Genomic_DNA"/>
</dbReference>
<dbReference type="PATRIC" id="fig|1503.3.peg.2903"/>
<organism evidence="1 2">
    <name type="scientific">Gottschalkia purinilytica</name>
    <name type="common">Clostridium purinilyticum</name>
    <dbReference type="NCBI Taxonomy" id="1503"/>
    <lineage>
        <taxon>Bacteria</taxon>
        <taxon>Bacillati</taxon>
        <taxon>Bacillota</taxon>
        <taxon>Tissierellia</taxon>
        <taxon>Tissierellales</taxon>
        <taxon>Gottschalkiaceae</taxon>
        <taxon>Gottschalkia</taxon>
    </lineage>
</organism>
<evidence type="ECO:0008006" key="3">
    <source>
        <dbReference type="Google" id="ProtNLM"/>
    </source>
</evidence>
<evidence type="ECO:0000313" key="1">
    <source>
        <dbReference type="EMBL" id="KNF08618.1"/>
    </source>
</evidence>
<name>A0A0L0WAU9_GOTPU</name>
<dbReference type="Proteomes" id="UP000037267">
    <property type="component" value="Unassembled WGS sequence"/>
</dbReference>
<evidence type="ECO:0000313" key="2">
    <source>
        <dbReference type="Proteomes" id="UP000037267"/>
    </source>
</evidence>
<gene>
    <name evidence="1" type="ORF">CLPU_6c01040</name>
</gene>
<accession>A0A0L0WAU9</accession>
<protein>
    <recommendedName>
        <fullName evidence="3">Arginase</fullName>
    </recommendedName>
</protein>
<reference evidence="2" key="1">
    <citation type="submission" date="2015-07" db="EMBL/GenBank/DDBJ databases">
        <title>Draft genome sequence of the purine-degrading Gottschalkia purinilyticum DSM 1384 (formerly Clostridium purinilyticum).</title>
        <authorList>
            <person name="Poehlein A."/>
            <person name="Schiel-Bengelsdorf B."/>
            <person name="Bengelsdorf F.R."/>
            <person name="Daniel R."/>
            <person name="Duerre P."/>
        </authorList>
    </citation>
    <scope>NUCLEOTIDE SEQUENCE [LARGE SCALE GENOMIC DNA]</scope>
    <source>
        <strain evidence="2">DSM 1384</strain>
    </source>
</reference>
<keyword evidence="2" id="KW-1185">Reference proteome</keyword>
<comment type="caution">
    <text evidence="1">The sequence shown here is derived from an EMBL/GenBank/DDBJ whole genome shotgun (WGS) entry which is preliminary data.</text>
</comment>
<proteinExistence type="predicted"/>
<dbReference type="AlphaFoldDB" id="A0A0L0WAU9"/>
<sequence>MSIDWDYFIPMKNEWNGSYLENQNNINDQWYRRYLECKFHGEDIEKIVDVSNEVNDFWSKIRKKFRINKDVKVYVSESHKLSYKLAIDHSCQCVYSFDAHSDLGYGSCDSIYFQTNCSNWLGKLLKNNLIEKAHIIYSPYSFEKQEDFEEISKKYSLDFANLESIKENENEEITVIHICRSGAWTPPWLDKKFYNFIKELNIPYEVIDCPMRKWDIKNLNLSDQINYMLCS</sequence>
<dbReference type="STRING" id="1503.CLPU_6c01040"/>